<evidence type="ECO:0000256" key="6">
    <source>
        <dbReference type="ARBA" id="ARBA00023002"/>
    </source>
</evidence>
<evidence type="ECO:0000313" key="12">
    <source>
        <dbReference type="EMBL" id="OGY16249.1"/>
    </source>
</evidence>
<comment type="function">
    <text evidence="9">Catalyzes the oxidation of 5,10-methylenetetrahydrofolate to 5,10-methenyltetrahydrofolate and then the hydrolysis of 5,10-methenyltetrahydrofolate to 10-formyltetrahydrofolate.</text>
</comment>
<dbReference type="GO" id="GO:0005829">
    <property type="term" value="C:cytosol"/>
    <property type="evidence" value="ECO:0007669"/>
    <property type="project" value="TreeGrafter"/>
</dbReference>
<dbReference type="EC" id="3.5.4.9" evidence="9"/>
<dbReference type="AlphaFoldDB" id="A0A1G1VLG2"/>
<comment type="catalytic activity">
    <reaction evidence="9">
        <text>(6R)-5,10-methenyltetrahydrofolate + H2O = (6R)-10-formyltetrahydrofolate + H(+)</text>
        <dbReference type="Rhea" id="RHEA:23700"/>
        <dbReference type="ChEBI" id="CHEBI:15377"/>
        <dbReference type="ChEBI" id="CHEBI:15378"/>
        <dbReference type="ChEBI" id="CHEBI:57455"/>
        <dbReference type="ChEBI" id="CHEBI:195366"/>
        <dbReference type="EC" id="3.5.4.9"/>
    </reaction>
</comment>
<keyword evidence="5 9" id="KW-0521">NADP</keyword>
<comment type="caution">
    <text evidence="9">Lacks conserved residue(s) required for the propagation of feature annotation.</text>
</comment>
<keyword evidence="4 9" id="KW-0378">Hydrolase</keyword>
<evidence type="ECO:0000256" key="1">
    <source>
        <dbReference type="ARBA" id="ARBA00004777"/>
    </source>
</evidence>
<dbReference type="UniPathway" id="UPA00193"/>
<dbReference type="Pfam" id="PF02882">
    <property type="entry name" value="THF_DHG_CYH_C"/>
    <property type="match status" value="1"/>
</dbReference>
<comment type="caution">
    <text evidence="12">The sequence shown here is derived from an EMBL/GenBank/DDBJ whole genome shotgun (WGS) entry which is preliminary data.</text>
</comment>
<dbReference type="InterPro" id="IPR036291">
    <property type="entry name" value="NAD(P)-bd_dom_sf"/>
</dbReference>
<dbReference type="GO" id="GO:0000105">
    <property type="term" value="P:L-histidine biosynthetic process"/>
    <property type="evidence" value="ECO:0007669"/>
    <property type="project" value="UniProtKB-KW"/>
</dbReference>
<keyword evidence="8 9" id="KW-0511">Multifunctional enzyme</keyword>
<evidence type="ECO:0000256" key="4">
    <source>
        <dbReference type="ARBA" id="ARBA00022801"/>
    </source>
</evidence>
<keyword evidence="9" id="KW-0368">Histidine biosynthesis</keyword>
<comment type="similarity">
    <text evidence="9">Belongs to the tetrahydrofolate dehydrogenase/cyclohydrolase family.</text>
</comment>
<evidence type="ECO:0000256" key="2">
    <source>
        <dbReference type="ARBA" id="ARBA00022563"/>
    </source>
</evidence>
<feature type="domain" description="Tetrahydrofolate dehydrogenase/cyclohydrolase NAD(P)-binding" evidence="11">
    <location>
        <begin position="172"/>
        <end position="317"/>
    </location>
</feature>
<evidence type="ECO:0000259" key="10">
    <source>
        <dbReference type="Pfam" id="PF00763"/>
    </source>
</evidence>
<dbReference type="PRINTS" id="PR00085">
    <property type="entry name" value="THFDHDRGNASE"/>
</dbReference>
<evidence type="ECO:0000259" key="11">
    <source>
        <dbReference type="Pfam" id="PF02882"/>
    </source>
</evidence>
<dbReference type="HAMAP" id="MF_01576">
    <property type="entry name" value="THF_DHG_CYH"/>
    <property type="match status" value="1"/>
</dbReference>
<keyword evidence="7 9" id="KW-0486">Methionine biosynthesis</keyword>
<dbReference type="GO" id="GO:0004488">
    <property type="term" value="F:methylenetetrahydrofolate dehydrogenase (NADP+) activity"/>
    <property type="evidence" value="ECO:0007669"/>
    <property type="project" value="UniProtKB-UniRule"/>
</dbReference>
<comment type="catalytic activity">
    <reaction evidence="9">
        <text>(6R)-5,10-methylene-5,6,7,8-tetrahydrofolate + NADP(+) = (6R)-5,10-methenyltetrahydrofolate + NADPH</text>
        <dbReference type="Rhea" id="RHEA:22812"/>
        <dbReference type="ChEBI" id="CHEBI:15636"/>
        <dbReference type="ChEBI" id="CHEBI:57455"/>
        <dbReference type="ChEBI" id="CHEBI:57783"/>
        <dbReference type="ChEBI" id="CHEBI:58349"/>
        <dbReference type="EC" id="1.5.1.5"/>
    </reaction>
</comment>
<keyword evidence="9" id="KW-0028">Amino-acid biosynthesis</keyword>
<comment type="pathway">
    <text evidence="1 9">One-carbon metabolism; tetrahydrofolate interconversion.</text>
</comment>
<dbReference type="GO" id="GO:0009086">
    <property type="term" value="P:methionine biosynthetic process"/>
    <property type="evidence" value="ECO:0007669"/>
    <property type="project" value="UniProtKB-KW"/>
</dbReference>
<gene>
    <name evidence="9" type="primary">folD</name>
    <name evidence="12" type="ORF">A2785_01505</name>
</gene>
<dbReference type="CDD" id="cd01080">
    <property type="entry name" value="NAD_bind_m-THF_DH_Cyclohyd"/>
    <property type="match status" value="1"/>
</dbReference>
<dbReference type="InterPro" id="IPR000672">
    <property type="entry name" value="THF_DH/CycHdrlase"/>
</dbReference>
<dbReference type="Pfam" id="PF00763">
    <property type="entry name" value="THF_DHG_CYH"/>
    <property type="match status" value="1"/>
</dbReference>
<evidence type="ECO:0000256" key="7">
    <source>
        <dbReference type="ARBA" id="ARBA00023167"/>
    </source>
</evidence>
<evidence type="ECO:0000313" key="13">
    <source>
        <dbReference type="Proteomes" id="UP000179069"/>
    </source>
</evidence>
<dbReference type="InterPro" id="IPR020630">
    <property type="entry name" value="THF_DH/CycHdrlase_cat_dom"/>
</dbReference>
<evidence type="ECO:0000256" key="9">
    <source>
        <dbReference type="HAMAP-Rule" id="MF_01576"/>
    </source>
</evidence>
<evidence type="ECO:0000256" key="5">
    <source>
        <dbReference type="ARBA" id="ARBA00022857"/>
    </source>
</evidence>
<feature type="binding site" evidence="9">
    <location>
        <begin position="198"/>
        <end position="200"/>
    </location>
    <ligand>
        <name>NADP(+)</name>
        <dbReference type="ChEBI" id="CHEBI:58349"/>
    </ligand>
</feature>
<accession>A0A1G1VLG2</accession>
<feature type="domain" description="Tetrahydrofolate dehydrogenase/cyclohydrolase catalytic" evidence="10">
    <location>
        <begin position="7"/>
        <end position="99"/>
    </location>
</feature>
<name>A0A1G1VLG2_9BACT</name>
<keyword evidence="2 9" id="KW-0554">One-carbon metabolism</keyword>
<dbReference type="GO" id="GO:0004477">
    <property type="term" value="F:methenyltetrahydrofolate cyclohydrolase activity"/>
    <property type="evidence" value="ECO:0007669"/>
    <property type="project" value="UniProtKB-UniRule"/>
</dbReference>
<dbReference type="InterPro" id="IPR020631">
    <property type="entry name" value="THF_DH/CycHdrlase_NAD-bd_dom"/>
</dbReference>
<dbReference type="GO" id="GO:0035999">
    <property type="term" value="P:tetrahydrofolate interconversion"/>
    <property type="evidence" value="ECO:0007669"/>
    <property type="project" value="UniProtKB-UniRule"/>
</dbReference>
<reference evidence="12 13" key="1">
    <citation type="journal article" date="2016" name="Nat. Commun.">
        <title>Thousands of microbial genomes shed light on interconnected biogeochemical processes in an aquifer system.</title>
        <authorList>
            <person name="Anantharaman K."/>
            <person name="Brown C.T."/>
            <person name="Hug L.A."/>
            <person name="Sharon I."/>
            <person name="Castelle C.J."/>
            <person name="Probst A.J."/>
            <person name="Thomas B.C."/>
            <person name="Singh A."/>
            <person name="Wilkins M.J."/>
            <person name="Karaoz U."/>
            <person name="Brodie E.L."/>
            <person name="Williams K.H."/>
            <person name="Hubbard S.S."/>
            <person name="Banfield J.F."/>
        </authorList>
    </citation>
    <scope>NUCLEOTIDE SEQUENCE [LARGE SCALE GENOMIC DNA]</scope>
</reference>
<evidence type="ECO:0000256" key="8">
    <source>
        <dbReference type="ARBA" id="ARBA00023268"/>
    </source>
</evidence>
<evidence type="ECO:0000256" key="3">
    <source>
        <dbReference type="ARBA" id="ARBA00022755"/>
    </source>
</evidence>
<sequence length="320" mass="35160">MKTVVFDGKKFAQQREEELRAKISQFDKPPVLVSIYFREDPASVVYTNLKQKAAGRVGIDFRAENVSVRDDIDVLLKNIRNFSQNRHVHGLMIQKPSQAVFEQLTSQEWASAGTLRTLAKNLTYFFSREGAEKGSAEWWKRLVMEIAPHKDVDCLHPVNLGRIYRGKWRILPATVRAILSIIEYADVNLSGKKVVVVGRSEIVGKPLAHVLAQRGALVSLCASTGVVAKSRGKQLFAVRSHQSLASALTDAEVVVSASGKPRLITGERLKQGVVVVDVGSPEGDIDFDTVKRKASFITPVPGGVGPVTVVSLLENLLLLL</sequence>
<protein>
    <recommendedName>
        <fullName evidence="9">Bifunctional protein FolD</fullName>
    </recommendedName>
    <domain>
        <recommendedName>
            <fullName evidence="9">Methylenetetrahydrofolate dehydrogenase</fullName>
            <ecNumber evidence="9">1.5.1.5</ecNumber>
        </recommendedName>
    </domain>
    <domain>
        <recommendedName>
            <fullName evidence="9">Methenyltetrahydrofolate cyclohydrolase</fullName>
            <ecNumber evidence="9">3.5.4.9</ecNumber>
        </recommendedName>
    </domain>
</protein>
<dbReference type="PANTHER" id="PTHR48099">
    <property type="entry name" value="C-1-TETRAHYDROFOLATE SYNTHASE, CYTOPLASMIC-RELATED"/>
    <property type="match status" value="1"/>
</dbReference>
<dbReference type="EMBL" id="MHCI01000018">
    <property type="protein sequence ID" value="OGY16249.1"/>
    <property type="molecule type" value="Genomic_DNA"/>
</dbReference>
<dbReference type="PANTHER" id="PTHR48099:SF5">
    <property type="entry name" value="C-1-TETRAHYDROFOLATE SYNTHASE, CYTOPLASMIC"/>
    <property type="match status" value="1"/>
</dbReference>
<proteinExistence type="inferred from homology"/>
<keyword evidence="3 9" id="KW-0658">Purine biosynthesis</keyword>
<dbReference type="InterPro" id="IPR046346">
    <property type="entry name" value="Aminoacid_DH-like_N_sf"/>
</dbReference>
<dbReference type="Gene3D" id="3.40.50.720">
    <property type="entry name" value="NAD(P)-binding Rossmann-like Domain"/>
    <property type="match status" value="1"/>
</dbReference>
<dbReference type="SUPFAM" id="SSF53223">
    <property type="entry name" value="Aminoacid dehydrogenase-like, N-terminal domain"/>
    <property type="match status" value="1"/>
</dbReference>
<dbReference type="SUPFAM" id="SSF51735">
    <property type="entry name" value="NAD(P)-binding Rossmann-fold domains"/>
    <property type="match status" value="1"/>
</dbReference>
<organism evidence="12 13">
    <name type="scientific">Candidatus Chisholmbacteria bacterium RIFCSPHIGHO2_01_FULL_49_18</name>
    <dbReference type="NCBI Taxonomy" id="1797590"/>
    <lineage>
        <taxon>Bacteria</taxon>
        <taxon>Candidatus Chisholmiibacteriota</taxon>
    </lineage>
</organism>
<dbReference type="EC" id="1.5.1.5" evidence="9"/>
<dbReference type="Gene3D" id="3.40.50.10860">
    <property type="entry name" value="Leucine Dehydrogenase, chain A, domain 1"/>
    <property type="match status" value="2"/>
</dbReference>
<dbReference type="GO" id="GO:0006164">
    <property type="term" value="P:purine nucleotide biosynthetic process"/>
    <property type="evidence" value="ECO:0007669"/>
    <property type="project" value="UniProtKB-KW"/>
</dbReference>
<dbReference type="Proteomes" id="UP000179069">
    <property type="component" value="Unassembled WGS sequence"/>
</dbReference>
<keyword evidence="6 9" id="KW-0560">Oxidoreductase</keyword>
<comment type="subunit">
    <text evidence="9">Homodimer.</text>
</comment>